<dbReference type="Pfam" id="PF13240">
    <property type="entry name" value="Zn_Ribbon_1"/>
    <property type="match status" value="1"/>
</dbReference>
<dbReference type="InterPro" id="IPR056902">
    <property type="entry name" value="NTF2_YvbJ"/>
</dbReference>
<gene>
    <name evidence="7" type="ORF">SAMN05216389_103118</name>
</gene>
<feature type="compositionally biased region" description="Low complexity" evidence="1">
    <location>
        <begin position="31"/>
        <end position="45"/>
    </location>
</feature>
<dbReference type="InterPro" id="IPR026870">
    <property type="entry name" value="Zinc_ribbon_dom"/>
</dbReference>
<evidence type="ECO:0000256" key="2">
    <source>
        <dbReference type="SAM" id="Phobius"/>
    </source>
</evidence>
<keyword evidence="2" id="KW-0472">Membrane</keyword>
<feature type="region of interest" description="Disordered" evidence="1">
    <location>
        <begin position="29"/>
        <end position="49"/>
    </location>
</feature>
<feature type="domain" description="YvbJ-like NTF2-like" evidence="6">
    <location>
        <begin position="344"/>
        <end position="464"/>
    </location>
</feature>
<evidence type="ECO:0000259" key="6">
    <source>
        <dbReference type="Pfam" id="PF25155"/>
    </source>
</evidence>
<evidence type="ECO:0000256" key="1">
    <source>
        <dbReference type="SAM" id="MobiDB-lite"/>
    </source>
</evidence>
<dbReference type="Pfam" id="PF22820">
    <property type="entry name" value="TcaA_3rd_4th"/>
    <property type="match status" value="1"/>
</dbReference>
<evidence type="ECO:0000259" key="4">
    <source>
        <dbReference type="Pfam" id="PF22813"/>
    </source>
</evidence>
<dbReference type="EMBL" id="FOHE01000003">
    <property type="protein sequence ID" value="SES90336.1"/>
    <property type="molecule type" value="Genomic_DNA"/>
</dbReference>
<dbReference type="InterPro" id="IPR054530">
    <property type="entry name" value="TcaA_4th"/>
</dbReference>
<dbReference type="RefSeq" id="WP_090867425.1">
    <property type="nucleotide sequence ID" value="NZ_FOHE01000003.1"/>
</dbReference>
<dbReference type="InterPro" id="IPR054529">
    <property type="entry name" value="TcaA_2nd"/>
</dbReference>
<dbReference type="STRING" id="930131.SAMN05216389_103118"/>
<feature type="domain" description="TcaA second" evidence="4">
    <location>
        <begin position="84"/>
        <end position="180"/>
    </location>
</feature>
<evidence type="ECO:0000259" key="5">
    <source>
        <dbReference type="Pfam" id="PF22820"/>
    </source>
</evidence>
<organism evidence="7 8">
    <name type="scientific">Oceanobacillus limi</name>
    <dbReference type="NCBI Taxonomy" id="930131"/>
    <lineage>
        <taxon>Bacteria</taxon>
        <taxon>Bacillati</taxon>
        <taxon>Bacillota</taxon>
        <taxon>Bacilli</taxon>
        <taxon>Bacillales</taxon>
        <taxon>Bacillaceae</taxon>
        <taxon>Oceanobacillus</taxon>
    </lineage>
</organism>
<feature type="transmembrane region" description="Helical" evidence="2">
    <location>
        <begin position="58"/>
        <end position="77"/>
    </location>
</feature>
<dbReference type="PANTHER" id="PTHR40038">
    <property type="entry name" value="MEMBRANE-ASSOCIATED PROTEIN TCAA"/>
    <property type="match status" value="1"/>
</dbReference>
<name>A0A1I0AAQ2_9BACI</name>
<evidence type="ECO:0000259" key="3">
    <source>
        <dbReference type="Pfam" id="PF13240"/>
    </source>
</evidence>
<evidence type="ECO:0000313" key="7">
    <source>
        <dbReference type="EMBL" id="SES90336.1"/>
    </source>
</evidence>
<feature type="domain" description="TcaA 4th" evidence="5">
    <location>
        <begin position="260"/>
        <end position="329"/>
    </location>
</feature>
<keyword evidence="8" id="KW-1185">Reference proteome</keyword>
<proteinExistence type="predicted"/>
<keyword evidence="2" id="KW-1133">Transmembrane helix</keyword>
<accession>A0A1I0AAQ2</accession>
<sequence>MKYCKECGHPLKKGASFCSECGTSIETNLDNPRTNSSSTSTANPNHVPKKKWTKKQKVVAISTSIAIILLLIGYQIGSTLTDKNRIIENFGEAILDEDNDKLSTMLHSKDSRLEIATDDIDHLLDYLNDNPSYYNFVMDSLKKQADSYENGETNNFDDSVFFLEKEGKTAFLFDRYQINIVPFYFNVATNMEDAKILLNGEEIATADSDSYELEYGPVLPGVYELKSEYSDEFAMLENSYDLELMNPSNQNSYAELPLYGENVKLSSNFEDIASNVTYYVNDTEIQFNESDDNQFGPVSLDGSITSYATLQFPWGEVETEKITIEDNSVYFVADSVLETIKSDVMDAIHTHAQDWSDAYNDLDNSLFSNVTDPLLEVYTEDISDIKSNEKKWVGSYDKSIIDLDSFDLSLKEDTYMAYVDASLYFNSTIVDVEEDDVATTENHYDREYEFIYDNESSSWLINNYNNLFWGFNADNVQELSATEE</sequence>
<dbReference type="PANTHER" id="PTHR40038:SF1">
    <property type="entry name" value="MEMBRANE-ASSOCIATED PROTEIN TCAA"/>
    <property type="match status" value="1"/>
</dbReference>
<dbReference type="Pfam" id="PF22813">
    <property type="entry name" value="TcaA_2nd"/>
    <property type="match status" value="1"/>
</dbReference>
<dbReference type="AlphaFoldDB" id="A0A1I0AAQ2"/>
<evidence type="ECO:0000313" key="8">
    <source>
        <dbReference type="Proteomes" id="UP000198618"/>
    </source>
</evidence>
<keyword evidence="2" id="KW-0812">Transmembrane</keyword>
<dbReference type="Proteomes" id="UP000198618">
    <property type="component" value="Unassembled WGS sequence"/>
</dbReference>
<reference evidence="7 8" key="1">
    <citation type="submission" date="2016-10" db="EMBL/GenBank/DDBJ databases">
        <authorList>
            <person name="de Groot N.N."/>
        </authorList>
    </citation>
    <scope>NUCLEOTIDE SEQUENCE [LARGE SCALE GENOMIC DNA]</scope>
    <source>
        <strain evidence="7 8">IBRC-M 10780</strain>
    </source>
</reference>
<dbReference type="GO" id="GO:0005886">
    <property type="term" value="C:plasma membrane"/>
    <property type="evidence" value="ECO:0007669"/>
    <property type="project" value="UniProtKB-SubCell"/>
</dbReference>
<protein>
    <submittedName>
        <fullName evidence="7">Zinc-ribbon domain-containing protein</fullName>
    </submittedName>
</protein>
<feature type="domain" description="Zinc-ribbon" evidence="3">
    <location>
        <begin position="3"/>
        <end position="24"/>
    </location>
</feature>
<dbReference type="Pfam" id="PF25155">
    <property type="entry name" value="NTF2_YvbJ"/>
    <property type="match status" value="1"/>
</dbReference>